<protein>
    <submittedName>
        <fullName evidence="2">Uncharacterized protein</fullName>
    </submittedName>
</protein>
<accession>A0A1H5U6Z5</accession>
<proteinExistence type="predicted"/>
<feature type="transmembrane region" description="Helical" evidence="1">
    <location>
        <begin position="42"/>
        <end position="61"/>
    </location>
</feature>
<reference evidence="2 3" key="1">
    <citation type="submission" date="2016-10" db="EMBL/GenBank/DDBJ databases">
        <authorList>
            <person name="de Groot N.N."/>
        </authorList>
    </citation>
    <scope>NUCLEOTIDE SEQUENCE [LARGE SCALE GENOMIC DNA]</scope>
    <source>
        <strain evidence="2 3">CGMCC 4.7037</strain>
    </source>
</reference>
<evidence type="ECO:0000313" key="3">
    <source>
        <dbReference type="Proteomes" id="UP000236732"/>
    </source>
</evidence>
<sequence length="67" mass="7339">MRSLLGFVCVVAIIQGLVGFAGRVWFDSQWGFLHRLVDLPTWGYLAVALAAVVVLLVSEAAHKRQEG</sequence>
<keyword evidence="1" id="KW-1133">Transmembrane helix</keyword>
<dbReference type="EMBL" id="FNVT01000001">
    <property type="protein sequence ID" value="SEF70793.1"/>
    <property type="molecule type" value="Genomic_DNA"/>
</dbReference>
<dbReference type="Proteomes" id="UP000236732">
    <property type="component" value="Unassembled WGS sequence"/>
</dbReference>
<dbReference type="AlphaFoldDB" id="A0A1H5U6Z5"/>
<gene>
    <name evidence="2" type="ORF">SAMN05444920_101429</name>
</gene>
<dbReference type="OrthoDB" id="3540811at2"/>
<keyword evidence="1" id="KW-0472">Membrane</keyword>
<dbReference type="RefSeq" id="WP_103953993.1">
    <property type="nucleotide sequence ID" value="NZ_FNVT01000001.1"/>
</dbReference>
<evidence type="ECO:0000313" key="2">
    <source>
        <dbReference type="EMBL" id="SEF70793.1"/>
    </source>
</evidence>
<evidence type="ECO:0000256" key="1">
    <source>
        <dbReference type="SAM" id="Phobius"/>
    </source>
</evidence>
<keyword evidence="3" id="KW-1185">Reference proteome</keyword>
<keyword evidence="1" id="KW-0812">Transmembrane</keyword>
<organism evidence="2 3">
    <name type="scientific">Nonomuraea solani</name>
    <dbReference type="NCBI Taxonomy" id="1144553"/>
    <lineage>
        <taxon>Bacteria</taxon>
        <taxon>Bacillati</taxon>
        <taxon>Actinomycetota</taxon>
        <taxon>Actinomycetes</taxon>
        <taxon>Streptosporangiales</taxon>
        <taxon>Streptosporangiaceae</taxon>
        <taxon>Nonomuraea</taxon>
    </lineage>
</organism>
<name>A0A1H5U6Z5_9ACTN</name>